<name>A0A6A7Y5I3_9HYPH</name>
<dbReference type="Gene3D" id="3.30.420.40">
    <property type="match status" value="2"/>
</dbReference>
<dbReference type="AlphaFoldDB" id="A0A6A7Y5I3"/>
<feature type="region of interest" description="Disordered" evidence="1">
    <location>
        <begin position="198"/>
        <end position="229"/>
    </location>
</feature>
<comment type="caution">
    <text evidence="3">The sequence shown here is derived from an EMBL/GenBank/DDBJ whole genome shotgun (WGS) entry which is preliminary data.</text>
</comment>
<dbReference type="PANTHER" id="PTHR11735">
    <property type="entry name" value="TRNA N6-ADENOSINE THREONYLCARBAMOYLTRANSFERASE"/>
    <property type="match status" value="1"/>
</dbReference>
<evidence type="ECO:0000313" key="3">
    <source>
        <dbReference type="EMBL" id="MQT12962.1"/>
    </source>
</evidence>
<dbReference type="InterPro" id="IPR022496">
    <property type="entry name" value="T6A_TsaB"/>
</dbReference>
<reference evidence="3 4" key="1">
    <citation type="submission" date="2019-09" db="EMBL/GenBank/DDBJ databases">
        <title>Segnochrobactrum spirostomi gen. nov., sp. nov., isolated from the ciliate Spirostomum cf. yagiui and description of a novel family, Segnochrobactraceae fam. nov. within the order Rhizobiales of the class Alphaproteobacteria.</title>
        <authorList>
            <person name="Akter S."/>
            <person name="Shazib S.U.A."/>
            <person name="Shin M.K."/>
        </authorList>
    </citation>
    <scope>NUCLEOTIDE SEQUENCE [LARGE SCALE GENOMIC DNA]</scope>
    <source>
        <strain evidence="3 4">Sp-1</strain>
    </source>
</reference>
<dbReference type="EMBL" id="VWNA01000001">
    <property type="protein sequence ID" value="MQT12962.1"/>
    <property type="molecule type" value="Genomic_DNA"/>
</dbReference>
<dbReference type="PANTHER" id="PTHR11735:SF11">
    <property type="entry name" value="TRNA THREONYLCARBAMOYLADENOSINE BIOSYNTHESIS PROTEIN TSAB"/>
    <property type="match status" value="1"/>
</dbReference>
<dbReference type="InterPro" id="IPR000905">
    <property type="entry name" value="Gcp-like_dom"/>
</dbReference>
<keyword evidence="4" id="KW-1185">Reference proteome</keyword>
<keyword evidence="3" id="KW-0808">Transferase</keyword>
<dbReference type="SUPFAM" id="SSF53067">
    <property type="entry name" value="Actin-like ATPase domain"/>
    <property type="match status" value="2"/>
</dbReference>
<feature type="domain" description="Gcp-like" evidence="2">
    <location>
        <begin position="37"/>
        <end position="142"/>
    </location>
</feature>
<dbReference type="Pfam" id="PF00814">
    <property type="entry name" value="TsaD"/>
    <property type="match status" value="1"/>
</dbReference>
<evidence type="ECO:0000313" key="4">
    <source>
        <dbReference type="Proteomes" id="UP000332515"/>
    </source>
</evidence>
<dbReference type="GO" id="GO:0005829">
    <property type="term" value="C:cytosol"/>
    <property type="evidence" value="ECO:0007669"/>
    <property type="project" value="TreeGrafter"/>
</dbReference>
<evidence type="ECO:0000256" key="1">
    <source>
        <dbReference type="SAM" id="MobiDB-lite"/>
    </source>
</evidence>
<sequence>MKLLALDSALDAVSAAALVTADGSAERLAVATEPGATGHAERLMDLVAAVLGEAEIDVSALDRIAVTIGPGSFTGVRIALSTARGLGLALGIPVVGITTLAVLAASARGAIPCPVTAAIDARRGLVYAQSFNEAGLPIDAPALLPVDVVATRLAPGAILAGSGAPLIAGYCTAQAHADHPTPTVSPLDVGVLGRLGAAADPASHPPEPLYLRPPDAKPAAPNTLRARPA</sequence>
<dbReference type="InterPro" id="IPR043129">
    <property type="entry name" value="ATPase_NBD"/>
</dbReference>
<dbReference type="GO" id="GO:0002949">
    <property type="term" value="P:tRNA threonylcarbamoyladenosine modification"/>
    <property type="evidence" value="ECO:0007669"/>
    <property type="project" value="InterPro"/>
</dbReference>
<evidence type="ECO:0000259" key="2">
    <source>
        <dbReference type="Pfam" id="PF00814"/>
    </source>
</evidence>
<dbReference type="RefSeq" id="WP_153480516.1">
    <property type="nucleotide sequence ID" value="NZ_VWNA01000001.1"/>
</dbReference>
<proteinExistence type="predicted"/>
<dbReference type="GO" id="GO:0016740">
    <property type="term" value="F:transferase activity"/>
    <property type="evidence" value="ECO:0007669"/>
    <property type="project" value="UniProtKB-KW"/>
</dbReference>
<dbReference type="NCBIfam" id="TIGR03725">
    <property type="entry name" value="T6A_YeaZ"/>
    <property type="match status" value="1"/>
</dbReference>
<dbReference type="Proteomes" id="UP000332515">
    <property type="component" value="Unassembled WGS sequence"/>
</dbReference>
<gene>
    <name evidence="3" type="primary">tsaB</name>
    <name evidence="3" type="ORF">F0357_09940</name>
</gene>
<accession>A0A6A7Y5I3</accession>
<protein>
    <submittedName>
        <fullName evidence="3">tRNA (Adenosine(37)-N6)-threonylcarbamoyltransferase complex dimerization subunit type 1 TsaB</fullName>
    </submittedName>
</protein>
<organism evidence="3 4">
    <name type="scientific">Segnochrobactrum spirostomi</name>
    <dbReference type="NCBI Taxonomy" id="2608987"/>
    <lineage>
        <taxon>Bacteria</taxon>
        <taxon>Pseudomonadati</taxon>
        <taxon>Pseudomonadota</taxon>
        <taxon>Alphaproteobacteria</taxon>
        <taxon>Hyphomicrobiales</taxon>
        <taxon>Segnochrobactraceae</taxon>
        <taxon>Segnochrobactrum</taxon>
    </lineage>
</organism>